<evidence type="ECO:0000256" key="5">
    <source>
        <dbReference type="ARBA" id="ARBA00023306"/>
    </source>
</evidence>
<evidence type="ECO:0000313" key="10">
    <source>
        <dbReference type="Proteomes" id="UP000002037"/>
    </source>
</evidence>
<dbReference type="GeneID" id="8300897"/>
<dbReference type="PANTHER" id="PTHR45957:SF1">
    <property type="entry name" value="ANAPHASE-PROMOTING COMPLEX SUBUNIT 2"/>
    <property type="match status" value="1"/>
</dbReference>
<dbReference type="InterPro" id="IPR016158">
    <property type="entry name" value="Cullin_homology"/>
</dbReference>
<evidence type="ECO:0000256" key="2">
    <source>
        <dbReference type="ARBA" id="ARBA00022618"/>
    </source>
</evidence>
<keyword evidence="2" id="KW-0132">Cell division</keyword>
<dbReference type="PANTHER" id="PTHR45957">
    <property type="entry name" value="ANAPHASE-PROMOTING COMPLEX SUBUNIT 2"/>
    <property type="match status" value="1"/>
</dbReference>
<protein>
    <recommendedName>
        <fullName evidence="1">Anaphase-promoting complex subunit 2</fullName>
    </recommendedName>
</protein>
<dbReference type="Proteomes" id="UP000002037">
    <property type="component" value="Unassembled WGS sequence"/>
</dbReference>
<dbReference type="OrthoDB" id="5581181at2759"/>
<dbReference type="eggNOG" id="KOG2165">
    <property type="taxonomic scope" value="Eukaryota"/>
</dbReference>
<dbReference type="RefSeq" id="XP_002551384.1">
    <property type="nucleotide sequence ID" value="XM_002551338.1"/>
</dbReference>
<dbReference type="Pfam" id="PF25773">
    <property type="entry name" value="TPR_ANAPC2"/>
    <property type="match status" value="1"/>
</dbReference>
<evidence type="ECO:0000256" key="6">
    <source>
        <dbReference type="PROSITE-ProRule" id="PRU00330"/>
    </source>
</evidence>
<dbReference type="GO" id="GO:0005680">
    <property type="term" value="C:anaphase-promoting complex"/>
    <property type="evidence" value="ECO:0007669"/>
    <property type="project" value="TreeGrafter"/>
</dbReference>
<dbReference type="GO" id="GO:0006511">
    <property type="term" value="P:ubiquitin-dependent protein catabolic process"/>
    <property type="evidence" value="ECO:0007669"/>
    <property type="project" value="InterPro"/>
</dbReference>
<feature type="compositionally biased region" description="Polar residues" evidence="7">
    <location>
        <begin position="708"/>
        <end position="725"/>
    </location>
</feature>
<dbReference type="GO" id="GO:0051301">
    <property type="term" value="P:cell division"/>
    <property type="evidence" value="ECO:0007669"/>
    <property type="project" value="UniProtKB-KW"/>
</dbReference>
<dbReference type="HOGENOM" id="CLU_007149_4_0_1"/>
<dbReference type="KEGG" id="ctp:CTRG_05682"/>
<keyword evidence="10" id="KW-1185">Reference proteome</keyword>
<gene>
    <name evidence="9" type="ORF">CTRG_05682</name>
</gene>
<comment type="similarity">
    <text evidence="6">Belongs to the cullin family.</text>
</comment>
<evidence type="ECO:0000313" key="9">
    <source>
        <dbReference type="EMBL" id="EER30686.1"/>
    </source>
</evidence>
<dbReference type="PROSITE" id="PS50069">
    <property type="entry name" value="CULLIN_2"/>
    <property type="match status" value="1"/>
</dbReference>
<evidence type="ECO:0000259" key="8">
    <source>
        <dbReference type="PROSITE" id="PS50069"/>
    </source>
</evidence>
<dbReference type="Pfam" id="PF08672">
    <property type="entry name" value="ANAPC2"/>
    <property type="match status" value="1"/>
</dbReference>
<dbReference type="GO" id="GO:0031625">
    <property type="term" value="F:ubiquitin protein ligase binding"/>
    <property type="evidence" value="ECO:0007669"/>
    <property type="project" value="InterPro"/>
</dbReference>
<dbReference type="InterPro" id="IPR036388">
    <property type="entry name" value="WH-like_DNA-bd_sf"/>
</dbReference>
<feature type="region of interest" description="Disordered" evidence="7">
    <location>
        <begin position="693"/>
        <end position="725"/>
    </location>
</feature>
<feature type="domain" description="Cullin family profile" evidence="8">
    <location>
        <begin position="443"/>
        <end position="672"/>
    </location>
</feature>
<keyword evidence="5" id="KW-0131">Cell cycle</keyword>
<dbReference type="InterPro" id="IPR057975">
    <property type="entry name" value="TPR_ANAPC2"/>
</dbReference>
<proteinExistence type="inferred from homology"/>
<name>C5MHY9_CANTT</name>
<sequence length="800" mass="92130">MQVDITKDLISSIIPFPNLADLSNSTSDFDNDIQILLDWLDPHIPSTFIKRSEDGTPAAPLLSKFPEPLQRVKSAIRSCLKEEKNQLQFIDLYINTINIKLLDYFSTLTNLSFLEYIDVIKILLHYYNSQFEYLNVTDNVFKIFSRKLSFIISSNLVERTTFKLTMKQFFEDSLFMKATLSNPMSTNALNLIDVISTLVSINMSTLLNEIVIKLSVEKIKQHTLSLSTNVWDKQILSLLNNFIQDEIYPNFYIVISYTTSSTLTDTMNNIYLYELVKIAHDELVSLRIKEIYAMILDYPNSDIALHELHYCLSRNMFNHQDYGISNNLLSYITDLSVNSQAIQRTKLVESFIDYCSKNLLHAGANTIDVITTYTKTIRSFLIIDPKGVLLDKVVRPIRKYLKTREDIIIKLVRGLLDNSPENELIELARELRAPNKYRSKSHHSKDLLEDLLDLNWVPDPVDALPDFKNGKVSDIIESLISIFDSKEIFIDEFTRLFGEQLINLKDYDVEEIEFNLNLLKARFGKNNFTTLDIMIRDIKESRHLKELLNVNDDGVFNTAVLSHLYWTTVLDSIDPEQHNFKIPDIIEHKFQEFKKKFAEEKHGRTLKFVPSLGTVRLELEFKNNTKEYNVTPDKAAIISLFNDEENELSVNHISQKLNMSEYMVSKGLSYWVKEGVLLELTKTLFIVNDDDDDGDEGGGIGQPEVDTELSTNFTPSDNNPTAQSSAKFSEVSVIEPYLLTMLQNITSLSFQRIKTLLNLMVPKDKLNLTKITDSLLEEYLDSLVEDSKLHIRHGNYSLHE</sequence>
<dbReference type="SMART" id="SM01013">
    <property type="entry name" value="APC2"/>
    <property type="match status" value="1"/>
</dbReference>
<dbReference type="VEuPathDB" id="FungiDB:CTRG_05682"/>
<dbReference type="InterPro" id="IPR044554">
    <property type="entry name" value="ANAPC2"/>
</dbReference>
<dbReference type="InterPro" id="IPR036317">
    <property type="entry name" value="Cullin_homology_sf"/>
</dbReference>
<dbReference type="Gene3D" id="1.10.10.10">
    <property type="entry name" value="Winged helix-like DNA-binding domain superfamily/Winged helix DNA-binding domain"/>
    <property type="match status" value="1"/>
</dbReference>
<accession>C5MHY9</accession>
<dbReference type="Gene3D" id="3.30.230.130">
    <property type="entry name" value="Cullin, Chain C, Domain 2"/>
    <property type="match status" value="1"/>
</dbReference>
<dbReference type="SMART" id="SM00182">
    <property type="entry name" value="CULLIN"/>
    <property type="match status" value="1"/>
</dbReference>
<keyword evidence="3" id="KW-0498">Mitosis</keyword>
<reference evidence="9 10" key="1">
    <citation type="journal article" date="2009" name="Nature">
        <title>Evolution of pathogenicity and sexual reproduction in eight Candida genomes.</title>
        <authorList>
            <person name="Butler G."/>
            <person name="Rasmussen M.D."/>
            <person name="Lin M.F."/>
            <person name="Santos M.A."/>
            <person name="Sakthikumar S."/>
            <person name="Munro C.A."/>
            <person name="Rheinbay E."/>
            <person name="Grabherr M."/>
            <person name="Forche A."/>
            <person name="Reedy J.L."/>
            <person name="Agrafioti I."/>
            <person name="Arnaud M.B."/>
            <person name="Bates S."/>
            <person name="Brown A.J."/>
            <person name="Brunke S."/>
            <person name="Costanzo M.C."/>
            <person name="Fitzpatrick D.A."/>
            <person name="de Groot P.W."/>
            <person name="Harris D."/>
            <person name="Hoyer L.L."/>
            <person name="Hube B."/>
            <person name="Klis F.M."/>
            <person name="Kodira C."/>
            <person name="Lennard N."/>
            <person name="Logue M.E."/>
            <person name="Martin R."/>
            <person name="Neiman A.M."/>
            <person name="Nikolaou E."/>
            <person name="Quail M.A."/>
            <person name="Quinn J."/>
            <person name="Santos M.C."/>
            <person name="Schmitzberger F.F."/>
            <person name="Sherlock G."/>
            <person name="Shah P."/>
            <person name="Silverstein K.A."/>
            <person name="Skrzypek M.S."/>
            <person name="Soll D."/>
            <person name="Staggs R."/>
            <person name="Stansfield I."/>
            <person name="Stumpf M.P."/>
            <person name="Sudbery P.E."/>
            <person name="Srikantha T."/>
            <person name="Zeng Q."/>
            <person name="Berman J."/>
            <person name="Berriman M."/>
            <person name="Heitman J."/>
            <person name="Gow N.A."/>
            <person name="Lorenz M.C."/>
            <person name="Birren B.W."/>
            <person name="Kellis M."/>
            <person name="Cuomo C.A."/>
        </authorList>
    </citation>
    <scope>NUCLEOTIDE SEQUENCE [LARGE SCALE GENOMIC DNA]</scope>
    <source>
        <strain evidence="10">ATCC MYA-3404 / T1</strain>
    </source>
</reference>
<dbReference type="InterPro" id="IPR036390">
    <property type="entry name" value="WH_DNA-bd_sf"/>
</dbReference>
<dbReference type="InterPro" id="IPR014786">
    <property type="entry name" value="ANAPC2_C"/>
</dbReference>
<evidence type="ECO:0000256" key="4">
    <source>
        <dbReference type="ARBA" id="ARBA00022786"/>
    </source>
</evidence>
<keyword evidence="4" id="KW-0833">Ubl conjugation pathway</keyword>
<dbReference type="EMBL" id="GG692403">
    <property type="protein sequence ID" value="EER30686.1"/>
    <property type="molecule type" value="Genomic_DNA"/>
</dbReference>
<evidence type="ECO:0000256" key="1">
    <source>
        <dbReference type="ARBA" id="ARBA00016068"/>
    </source>
</evidence>
<evidence type="ECO:0000256" key="7">
    <source>
        <dbReference type="SAM" id="MobiDB-lite"/>
    </source>
</evidence>
<dbReference type="InterPro" id="IPR059120">
    <property type="entry name" value="Cullin-like_AB"/>
</dbReference>
<organism evidence="9 10">
    <name type="scientific">Candida tropicalis (strain ATCC MYA-3404 / T1)</name>
    <name type="common">Yeast</name>
    <dbReference type="NCBI Taxonomy" id="294747"/>
    <lineage>
        <taxon>Eukaryota</taxon>
        <taxon>Fungi</taxon>
        <taxon>Dikarya</taxon>
        <taxon>Ascomycota</taxon>
        <taxon>Saccharomycotina</taxon>
        <taxon>Pichiomycetes</taxon>
        <taxon>Debaryomycetaceae</taxon>
        <taxon>Candida/Lodderomyces clade</taxon>
        <taxon>Candida</taxon>
    </lineage>
</organism>
<dbReference type="Pfam" id="PF26557">
    <property type="entry name" value="Cullin_AB"/>
    <property type="match status" value="1"/>
</dbReference>
<dbReference type="AlphaFoldDB" id="C5MHY9"/>
<dbReference type="STRING" id="294747.C5MHY9"/>
<dbReference type="GO" id="GO:0070979">
    <property type="term" value="P:protein K11-linked ubiquitination"/>
    <property type="evidence" value="ECO:0007669"/>
    <property type="project" value="TreeGrafter"/>
</dbReference>
<dbReference type="SUPFAM" id="SSF75632">
    <property type="entry name" value="Cullin homology domain"/>
    <property type="match status" value="1"/>
</dbReference>
<dbReference type="SUPFAM" id="SSF46785">
    <property type="entry name" value="Winged helix' DNA-binding domain"/>
    <property type="match status" value="1"/>
</dbReference>
<evidence type="ECO:0000256" key="3">
    <source>
        <dbReference type="ARBA" id="ARBA00022776"/>
    </source>
</evidence>
<dbReference type="GO" id="GO:0007091">
    <property type="term" value="P:metaphase/anaphase transition of mitotic cell cycle"/>
    <property type="evidence" value="ECO:0007669"/>
    <property type="project" value="TreeGrafter"/>
</dbReference>